<sequence length="334" mass="36875">MHGELSERCDVARVTIQTIAEETGLSKFAVSRALSGKSGVSEATRLKVAETADRLGYRKAPASSKLLGVVFDDNDVANTELHMQIQNGVQREAQILGYALRIRSTRNGIELKAMAEECSGLLIVGLHSQENLKRLHHADIPIVRNSWLEPLEPVDQVGATDHEAGSAVGRFLLKLGHRRIVYVHGDPRYRGRMERLYGLREVCEREPGVVLHDLIPEEGRDFGEAFDRLAATIEKPTAFFCAHDGLALTVISELLARGYRIPRDASVVGFGDYSAAQQILPQLTTVKVPGVDIGRMATRVLHQRITNQDFPDCPLRLHVPCRIIERQSTGPAPA</sequence>
<evidence type="ECO:0000313" key="5">
    <source>
        <dbReference type="EMBL" id="TNB48455.1"/>
    </source>
</evidence>
<dbReference type="InterPro" id="IPR046335">
    <property type="entry name" value="LacI/GalR-like_sensor"/>
</dbReference>
<dbReference type="Gene3D" id="1.10.260.40">
    <property type="entry name" value="lambda repressor-like DNA-binding domains"/>
    <property type="match status" value="1"/>
</dbReference>
<accession>A0A5C4JSM2</accession>
<dbReference type="PROSITE" id="PS50932">
    <property type="entry name" value="HTH_LACI_2"/>
    <property type="match status" value="1"/>
</dbReference>
<keyword evidence="6" id="KW-1185">Reference proteome</keyword>
<reference evidence="5 6" key="1">
    <citation type="submission" date="2019-06" db="EMBL/GenBank/DDBJ databases">
        <title>Martelella lutilitoris sp. nov., isolated from a tidal mudflat.</title>
        <authorList>
            <person name="Kim Y.-J."/>
        </authorList>
    </citation>
    <scope>NUCLEOTIDE SEQUENCE [LARGE SCALE GENOMIC DNA]</scope>
    <source>
        <strain evidence="5 6">GH2-6</strain>
    </source>
</reference>
<gene>
    <name evidence="5" type="ORF">FF124_09020</name>
</gene>
<evidence type="ECO:0000259" key="4">
    <source>
        <dbReference type="PROSITE" id="PS50932"/>
    </source>
</evidence>
<dbReference type="PANTHER" id="PTHR30146">
    <property type="entry name" value="LACI-RELATED TRANSCRIPTIONAL REPRESSOR"/>
    <property type="match status" value="1"/>
</dbReference>
<dbReference type="InterPro" id="IPR028082">
    <property type="entry name" value="Peripla_BP_I"/>
</dbReference>
<organism evidence="5 6">
    <name type="scientific">Martelella lutilitoris</name>
    <dbReference type="NCBI Taxonomy" id="2583532"/>
    <lineage>
        <taxon>Bacteria</taxon>
        <taxon>Pseudomonadati</taxon>
        <taxon>Pseudomonadota</taxon>
        <taxon>Alphaproteobacteria</taxon>
        <taxon>Hyphomicrobiales</taxon>
        <taxon>Aurantimonadaceae</taxon>
        <taxon>Martelella</taxon>
    </lineage>
</organism>
<protein>
    <submittedName>
        <fullName evidence="5">LacI family transcriptional regulator</fullName>
    </submittedName>
</protein>
<name>A0A5C4JSM2_9HYPH</name>
<dbReference type="Pfam" id="PF13377">
    <property type="entry name" value="Peripla_BP_3"/>
    <property type="match status" value="1"/>
</dbReference>
<dbReference type="Proteomes" id="UP000307874">
    <property type="component" value="Unassembled WGS sequence"/>
</dbReference>
<dbReference type="PANTHER" id="PTHR30146:SF153">
    <property type="entry name" value="LACTOSE OPERON REPRESSOR"/>
    <property type="match status" value="1"/>
</dbReference>
<dbReference type="OrthoDB" id="7325800at2"/>
<dbReference type="GO" id="GO:0003700">
    <property type="term" value="F:DNA-binding transcription factor activity"/>
    <property type="evidence" value="ECO:0007669"/>
    <property type="project" value="TreeGrafter"/>
</dbReference>
<feature type="domain" description="HTH lacI-type" evidence="4">
    <location>
        <begin position="14"/>
        <end position="68"/>
    </location>
</feature>
<comment type="caution">
    <text evidence="5">The sequence shown here is derived from an EMBL/GenBank/DDBJ whole genome shotgun (WGS) entry which is preliminary data.</text>
</comment>
<dbReference type="SMART" id="SM00354">
    <property type="entry name" value="HTH_LACI"/>
    <property type="match status" value="1"/>
</dbReference>
<evidence type="ECO:0000256" key="3">
    <source>
        <dbReference type="ARBA" id="ARBA00023163"/>
    </source>
</evidence>
<dbReference type="AlphaFoldDB" id="A0A5C4JSM2"/>
<dbReference type="GO" id="GO:0000976">
    <property type="term" value="F:transcription cis-regulatory region binding"/>
    <property type="evidence" value="ECO:0007669"/>
    <property type="project" value="TreeGrafter"/>
</dbReference>
<dbReference type="Gene3D" id="3.40.50.2300">
    <property type="match status" value="2"/>
</dbReference>
<dbReference type="InterPro" id="IPR010982">
    <property type="entry name" value="Lambda_DNA-bd_dom_sf"/>
</dbReference>
<keyword evidence="2" id="KW-0238">DNA-binding</keyword>
<evidence type="ECO:0000256" key="1">
    <source>
        <dbReference type="ARBA" id="ARBA00023015"/>
    </source>
</evidence>
<dbReference type="CDD" id="cd06267">
    <property type="entry name" value="PBP1_LacI_sugar_binding-like"/>
    <property type="match status" value="1"/>
</dbReference>
<evidence type="ECO:0000256" key="2">
    <source>
        <dbReference type="ARBA" id="ARBA00023125"/>
    </source>
</evidence>
<dbReference type="SUPFAM" id="SSF53822">
    <property type="entry name" value="Periplasmic binding protein-like I"/>
    <property type="match status" value="1"/>
</dbReference>
<keyword evidence="1" id="KW-0805">Transcription regulation</keyword>
<dbReference type="Pfam" id="PF00356">
    <property type="entry name" value="LacI"/>
    <property type="match status" value="1"/>
</dbReference>
<keyword evidence="3" id="KW-0804">Transcription</keyword>
<dbReference type="InterPro" id="IPR000843">
    <property type="entry name" value="HTH_LacI"/>
</dbReference>
<dbReference type="EMBL" id="VCLB01000004">
    <property type="protein sequence ID" value="TNB48455.1"/>
    <property type="molecule type" value="Genomic_DNA"/>
</dbReference>
<dbReference type="CDD" id="cd01392">
    <property type="entry name" value="HTH_LacI"/>
    <property type="match status" value="1"/>
</dbReference>
<evidence type="ECO:0000313" key="6">
    <source>
        <dbReference type="Proteomes" id="UP000307874"/>
    </source>
</evidence>
<proteinExistence type="predicted"/>
<dbReference type="SUPFAM" id="SSF47413">
    <property type="entry name" value="lambda repressor-like DNA-binding domains"/>
    <property type="match status" value="1"/>
</dbReference>